<protein>
    <recommendedName>
        <fullName evidence="4">Lipoprotein</fullName>
    </recommendedName>
</protein>
<dbReference type="RefSeq" id="WP_269308943.1">
    <property type="nucleotide sequence ID" value="NZ_CP098242.1"/>
</dbReference>
<evidence type="ECO:0000256" key="1">
    <source>
        <dbReference type="SAM" id="MobiDB-lite"/>
    </source>
</evidence>
<keyword evidence="3" id="KW-1185">Reference proteome</keyword>
<organism evidence="2 3">
    <name type="scientific">Oxalobacter vibrioformis</name>
    <dbReference type="NCBI Taxonomy" id="933080"/>
    <lineage>
        <taxon>Bacteria</taxon>
        <taxon>Pseudomonadati</taxon>
        <taxon>Pseudomonadota</taxon>
        <taxon>Betaproteobacteria</taxon>
        <taxon>Burkholderiales</taxon>
        <taxon>Oxalobacteraceae</taxon>
        <taxon>Oxalobacter</taxon>
    </lineage>
</organism>
<proteinExistence type="predicted"/>
<dbReference type="EMBL" id="CP098242">
    <property type="protein sequence ID" value="WAW09939.1"/>
    <property type="molecule type" value="Genomic_DNA"/>
</dbReference>
<gene>
    <name evidence="2" type="ORF">NB640_12065</name>
</gene>
<name>A0A9E9LYP8_9BURK</name>
<feature type="region of interest" description="Disordered" evidence="1">
    <location>
        <begin position="269"/>
        <end position="322"/>
    </location>
</feature>
<dbReference type="Proteomes" id="UP001156215">
    <property type="component" value="Chromosome"/>
</dbReference>
<feature type="compositionally biased region" description="Basic and acidic residues" evidence="1">
    <location>
        <begin position="269"/>
        <end position="314"/>
    </location>
</feature>
<evidence type="ECO:0008006" key="4">
    <source>
        <dbReference type="Google" id="ProtNLM"/>
    </source>
</evidence>
<dbReference type="KEGG" id="ovb:NB640_12065"/>
<reference evidence="2" key="1">
    <citation type="journal article" date="2022" name="Front. Microbiol.">
        <title>New perspectives on an old grouping: The genomic and phenotypic variability of Oxalobacter formigenes and the implications for calcium oxalate stone prevention.</title>
        <authorList>
            <person name="Chmiel J.A."/>
            <person name="Carr C."/>
            <person name="Stuivenberg G.A."/>
            <person name="Venema R."/>
            <person name="Chanyi R.M."/>
            <person name="Al K.F."/>
            <person name="Giguere D."/>
            <person name="Say H."/>
            <person name="Akouris P.P."/>
            <person name="Dominguez Romero S.A."/>
            <person name="Kwong A."/>
            <person name="Tai V."/>
            <person name="Koval S.F."/>
            <person name="Razvi H."/>
            <person name="Bjazevic J."/>
            <person name="Burton J.P."/>
        </authorList>
    </citation>
    <scope>NUCLEOTIDE SEQUENCE</scope>
    <source>
        <strain evidence="2">WoOx3</strain>
    </source>
</reference>
<dbReference type="AlphaFoldDB" id="A0A9E9LYP8"/>
<sequence>MKKLLTCFLFLLALAGCKDAPKPVKPEDMNAGYVHFAASLILEDVIHKGDASVYAQLVQSRPLSPYKILYADNVIGDFRRDFSSAEDRYYRLRGTGAVVRGTVAGVDKAEQEVIFVKEDVEGKPPFTGTLRISLDREFYKDGAMPAYETGAAATFMCTQYRPVHDFKNETMHKVEIRMIECKSANDYYGEVQDRIKERLTDIYAGRESVNPDLAKGLAALYLTGQSVPEDSVCLYGGYLACHENLVDEFARKWGEVKVENIGNMDIDPEKVTSRKIEQVKSGPAERPENADRSPSGEKIHEQPEGVTKQKEAISRVKVPGAD</sequence>
<dbReference type="PROSITE" id="PS51257">
    <property type="entry name" value="PROKAR_LIPOPROTEIN"/>
    <property type="match status" value="1"/>
</dbReference>
<evidence type="ECO:0000313" key="3">
    <source>
        <dbReference type="Proteomes" id="UP001156215"/>
    </source>
</evidence>
<evidence type="ECO:0000313" key="2">
    <source>
        <dbReference type="EMBL" id="WAW09939.1"/>
    </source>
</evidence>
<accession>A0A9E9LYP8</accession>